<reference evidence="3 4" key="1">
    <citation type="submission" date="2020-03" db="EMBL/GenBank/DDBJ databases">
        <title>Draft Genome Sequence of Cudoniella acicularis.</title>
        <authorList>
            <person name="Buettner E."/>
            <person name="Kellner H."/>
        </authorList>
    </citation>
    <scope>NUCLEOTIDE SEQUENCE [LARGE SCALE GENOMIC DNA]</scope>
    <source>
        <strain evidence="3 4">DSM 108380</strain>
    </source>
</reference>
<comment type="caution">
    <text evidence="3">The sequence shown here is derived from an EMBL/GenBank/DDBJ whole genome shotgun (WGS) entry which is preliminary data.</text>
</comment>
<gene>
    <name evidence="3" type="ORF">G7Y89_g2073</name>
</gene>
<sequence>MPITITAFALAFATLSSAQSTVSLFVPGADLQPLAASIIGSDTLATTYAVQCALESPCGFDGVFTLTEGPSTAAYTLSEGTTSAGTSGMDFTGYWQCSLAGTTSAICTESFGGNGANFPGMSTESYSITYLPVVITAGALASNSGVVTSTSSGSGSTASKTSSTATGTNSSPTITTTSSGSGSTQAPSQTQSTTATPSKAGAHMVVVKVEWVVGMGGAAVALALL</sequence>
<feature type="chain" id="PRO_5034423997" evidence="2">
    <location>
        <begin position="19"/>
        <end position="225"/>
    </location>
</feature>
<feature type="signal peptide" evidence="2">
    <location>
        <begin position="1"/>
        <end position="18"/>
    </location>
</feature>
<dbReference type="PANTHER" id="PTHR40640:SF1">
    <property type="entry name" value="ANCHORED GLYCOPROTEIN, PUTATIVE (AFU_ORTHOLOGUE AFUA_8G04860)-RELATED"/>
    <property type="match status" value="1"/>
</dbReference>
<protein>
    <submittedName>
        <fullName evidence="3">Uncharacterized protein</fullName>
    </submittedName>
</protein>
<proteinExistence type="predicted"/>
<evidence type="ECO:0000256" key="1">
    <source>
        <dbReference type="SAM" id="MobiDB-lite"/>
    </source>
</evidence>
<keyword evidence="4" id="KW-1185">Reference proteome</keyword>
<name>A0A8H4W6F3_9HELO</name>
<dbReference type="AlphaFoldDB" id="A0A8H4W6F3"/>
<dbReference type="Proteomes" id="UP000566819">
    <property type="component" value="Unassembled WGS sequence"/>
</dbReference>
<accession>A0A8H4W6F3</accession>
<feature type="region of interest" description="Disordered" evidence="1">
    <location>
        <begin position="147"/>
        <end position="199"/>
    </location>
</feature>
<feature type="compositionally biased region" description="Low complexity" evidence="1">
    <location>
        <begin position="147"/>
        <end position="198"/>
    </location>
</feature>
<organism evidence="3 4">
    <name type="scientific">Cudoniella acicularis</name>
    <dbReference type="NCBI Taxonomy" id="354080"/>
    <lineage>
        <taxon>Eukaryota</taxon>
        <taxon>Fungi</taxon>
        <taxon>Dikarya</taxon>
        <taxon>Ascomycota</taxon>
        <taxon>Pezizomycotina</taxon>
        <taxon>Leotiomycetes</taxon>
        <taxon>Helotiales</taxon>
        <taxon>Tricladiaceae</taxon>
        <taxon>Cudoniella</taxon>
    </lineage>
</organism>
<keyword evidence="2" id="KW-0732">Signal</keyword>
<dbReference type="OrthoDB" id="4991875at2759"/>
<evidence type="ECO:0000256" key="2">
    <source>
        <dbReference type="SAM" id="SignalP"/>
    </source>
</evidence>
<dbReference type="PANTHER" id="PTHR40640">
    <property type="entry name" value="ANCHORED GLYCOPROTEIN, PUTATIVE (AFU_ORTHOLOGUE AFUA_8G04860)-RELATED"/>
    <property type="match status" value="1"/>
</dbReference>
<evidence type="ECO:0000313" key="3">
    <source>
        <dbReference type="EMBL" id="KAF4636028.1"/>
    </source>
</evidence>
<evidence type="ECO:0000313" key="4">
    <source>
        <dbReference type="Proteomes" id="UP000566819"/>
    </source>
</evidence>
<dbReference type="EMBL" id="JAAMPI010000087">
    <property type="protein sequence ID" value="KAF4636028.1"/>
    <property type="molecule type" value="Genomic_DNA"/>
</dbReference>